<reference evidence="3" key="2">
    <citation type="submission" date="2020-05" db="UniProtKB">
        <authorList>
            <consortium name="EnsemblMetazoa"/>
        </authorList>
    </citation>
    <scope>IDENTIFICATION</scope>
</reference>
<proteinExistence type="predicted"/>
<dbReference type="Proteomes" id="UP000030765">
    <property type="component" value="Unassembled WGS sequence"/>
</dbReference>
<dbReference type="EnsemblMetazoa" id="ASIC012264-RA">
    <property type="protein sequence ID" value="ASIC012264-PA"/>
    <property type="gene ID" value="ASIC012264"/>
</dbReference>
<feature type="region of interest" description="Disordered" evidence="1">
    <location>
        <begin position="1"/>
        <end position="47"/>
    </location>
</feature>
<dbReference type="VEuPathDB" id="VectorBase:ASIC012264"/>
<dbReference type="AlphaFoldDB" id="A0A084W2N1"/>
<organism evidence="2">
    <name type="scientific">Anopheles sinensis</name>
    <name type="common">Mosquito</name>
    <dbReference type="NCBI Taxonomy" id="74873"/>
    <lineage>
        <taxon>Eukaryota</taxon>
        <taxon>Metazoa</taxon>
        <taxon>Ecdysozoa</taxon>
        <taxon>Arthropoda</taxon>
        <taxon>Hexapoda</taxon>
        <taxon>Insecta</taxon>
        <taxon>Pterygota</taxon>
        <taxon>Neoptera</taxon>
        <taxon>Endopterygota</taxon>
        <taxon>Diptera</taxon>
        <taxon>Nematocera</taxon>
        <taxon>Culicoidea</taxon>
        <taxon>Culicidae</taxon>
        <taxon>Anophelinae</taxon>
        <taxon>Anopheles</taxon>
    </lineage>
</organism>
<gene>
    <name evidence="2" type="ORF">ZHAS_00012264</name>
</gene>
<protein>
    <submittedName>
        <fullName evidence="2 3">Uncharacterized protein</fullName>
    </submittedName>
</protein>
<dbReference type="EMBL" id="KE525275">
    <property type="protein sequence ID" value="KFB44475.1"/>
    <property type="molecule type" value="Genomic_DNA"/>
</dbReference>
<accession>A0A084W2N1</accession>
<feature type="compositionally biased region" description="Basic and acidic residues" evidence="1">
    <location>
        <begin position="10"/>
        <end position="27"/>
    </location>
</feature>
<dbReference type="EMBL" id="ATLV01019646">
    <property type="status" value="NOT_ANNOTATED_CDS"/>
    <property type="molecule type" value="Genomic_DNA"/>
</dbReference>
<evidence type="ECO:0000313" key="2">
    <source>
        <dbReference type="EMBL" id="KFB44475.1"/>
    </source>
</evidence>
<sequence length="101" mass="11343">MGDTQTAIDYKAKREKESQRGALKDTTADDDDNDEPEVAPEDDNKPDAAYDKLTAPCCRVLSAVNAVVLLVFCWATNQECHLSMDEFIAYRTRLHTYGHFA</sequence>
<name>A0A084W2N1_ANOSI</name>
<keyword evidence="4" id="KW-1185">Reference proteome</keyword>
<evidence type="ECO:0000256" key="1">
    <source>
        <dbReference type="SAM" id="MobiDB-lite"/>
    </source>
</evidence>
<feature type="compositionally biased region" description="Acidic residues" evidence="1">
    <location>
        <begin position="28"/>
        <end position="41"/>
    </location>
</feature>
<reference evidence="2 4" key="1">
    <citation type="journal article" date="2014" name="BMC Genomics">
        <title>Genome sequence of Anopheles sinensis provides insight into genetics basis of mosquito competence for malaria parasites.</title>
        <authorList>
            <person name="Zhou D."/>
            <person name="Zhang D."/>
            <person name="Ding G."/>
            <person name="Shi L."/>
            <person name="Hou Q."/>
            <person name="Ye Y."/>
            <person name="Xu Y."/>
            <person name="Zhou H."/>
            <person name="Xiong C."/>
            <person name="Li S."/>
            <person name="Yu J."/>
            <person name="Hong S."/>
            <person name="Yu X."/>
            <person name="Zou P."/>
            <person name="Chen C."/>
            <person name="Chang X."/>
            <person name="Wang W."/>
            <person name="Lv Y."/>
            <person name="Sun Y."/>
            <person name="Ma L."/>
            <person name="Shen B."/>
            <person name="Zhu C."/>
        </authorList>
    </citation>
    <scope>NUCLEOTIDE SEQUENCE [LARGE SCALE GENOMIC DNA]</scope>
</reference>
<evidence type="ECO:0000313" key="4">
    <source>
        <dbReference type="Proteomes" id="UP000030765"/>
    </source>
</evidence>
<evidence type="ECO:0000313" key="3">
    <source>
        <dbReference type="EnsemblMetazoa" id="ASIC012264-PA"/>
    </source>
</evidence>